<comment type="caution">
    <text evidence="1">The sequence shown here is derived from an EMBL/GenBank/DDBJ whole genome shotgun (WGS) entry which is preliminary data.</text>
</comment>
<protein>
    <submittedName>
        <fullName evidence="1">Uncharacterized protein</fullName>
    </submittedName>
</protein>
<name>A0A2H0UEF9_9BACT</name>
<reference evidence="2" key="1">
    <citation type="submission" date="2017-09" db="EMBL/GenBank/DDBJ databases">
        <title>Depth-based differentiation of microbial function through sediment-hosted aquifers and enrichment of novel symbionts in the deep terrestrial subsurface.</title>
        <authorList>
            <person name="Probst A.J."/>
            <person name="Ladd B."/>
            <person name="Jarett J.K."/>
            <person name="Geller-Mcgrath D.E."/>
            <person name="Sieber C.M.K."/>
            <person name="Emerson J.B."/>
            <person name="Anantharaman K."/>
            <person name="Thomas B.C."/>
            <person name="Malmstrom R."/>
            <person name="Stieglmeier M."/>
            <person name="Klingl A."/>
            <person name="Woyke T."/>
            <person name="Ryan C.M."/>
            <person name="Banfield J.F."/>
        </authorList>
    </citation>
    <scope>NUCLEOTIDE SEQUENCE [LARGE SCALE GENOMIC DNA]</scope>
</reference>
<dbReference type="Proteomes" id="UP000229344">
    <property type="component" value="Unassembled WGS sequence"/>
</dbReference>
<proteinExistence type="predicted"/>
<dbReference type="EMBL" id="PFBI01000004">
    <property type="protein sequence ID" value="PIR84803.1"/>
    <property type="molecule type" value="Genomic_DNA"/>
</dbReference>
<sequence length="72" mass="8165">MGHPFAKMFETALSKSTPTDNAVLTEAMRLLGKGYSPEEIFSVLERMSHGRLDDDETEILVEAVEEFETYRP</sequence>
<gene>
    <name evidence="1" type="ORF">COU16_01295</name>
</gene>
<organism evidence="1 2">
    <name type="scientific">Candidatus Kaiserbacteria bacterium CG10_big_fil_rev_8_21_14_0_10_47_16</name>
    <dbReference type="NCBI Taxonomy" id="1974608"/>
    <lineage>
        <taxon>Bacteria</taxon>
        <taxon>Candidatus Kaiseribacteriota</taxon>
    </lineage>
</organism>
<evidence type="ECO:0000313" key="1">
    <source>
        <dbReference type="EMBL" id="PIR84803.1"/>
    </source>
</evidence>
<evidence type="ECO:0000313" key="2">
    <source>
        <dbReference type="Proteomes" id="UP000229344"/>
    </source>
</evidence>
<dbReference type="AlphaFoldDB" id="A0A2H0UEF9"/>
<accession>A0A2H0UEF9</accession>